<keyword evidence="2" id="KW-1185">Reference proteome</keyword>
<name>A0A4Z2IKM3_9TELE</name>
<organism evidence="1 2">
    <name type="scientific">Liparis tanakae</name>
    <name type="common">Tanaka's snailfish</name>
    <dbReference type="NCBI Taxonomy" id="230148"/>
    <lineage>
        <taxon>Eukaryota</taxon>
        <taxon>Metazoa</taxon>
        <taxon>Chordata</taxon>
        <taxon>Craniata</taxon>
        <taxon>Vertebrata</taxon>
        <taxon>Euteleostomi</taxon>
        <taxon>Actinopterygii</taxon>
        <taxon>Neopterygii</taxon>
        <taxon>Teleostei</taxon>
        <taxon>Neoteleostei</taxon>
        <taxon>Acanthomorphata</taxon>
        <taxon>Eupercaria</taxon>
        <taxon>Perciformes</taxon>
        <taxon>Cottioidei</taxon>
        <taxon>Cottales</taxon>
        <taxon>Liparidae</taxon>
        <taxon>Liparis</taxon>
    </lineage>
</organism>
<dbReference type="EMBL" id="SRLO01000080">
    <property type="protein sequence ID" value="TNN77733.1"/>
    <property type="molecule type" value="Genomic_DNA"/>
</dbReference>
<sequence length="187" mass="20329">MEAREVALTSPRKCKKHIILNPIDLHPTCSSESCTSAGMRAVGLTLDLKRRLMTPFERLSAVRSEFTQTDMLLLSLLALTGSSSSAPPITAKDRPPHTKTFSVLLIHNQLTMTCPPAAGPFEGTQAVLLWSHQESCVCVQRGCTAVVSDAQQTRGHRAIVDAGSAAWTDMAGCQRHTHRFEVTGYVT</sequence>
<gene>
    <name evidence="1" type="ORF">EYF80_012031</name>
</gene>
<evidence type="ECO:0000313" key="2">
    <source>
        <dbReference type="Proteomes" id="UP000314294"/>
    </source>
</evidence>
<reference evidence="1 2" key="1">
    <citation type="submission" date="2019-03" db="EMBL/GenBank/DDBJ databases">
        <title>First draft genome of Liparis tanakae, snailfish: a comprehensive survey of snailfish specific genes.</title>
        <authorList>
            <person name="Kim W."/>
            <person name="Song I."/>
            <person name="Jeong J.-H."/>
            <person name="Kim D."/>
            <person name="Kim S."/>
            <person name="Ryu S."/>
            <person name="Song J.Y."/>
            <person name="Lee S.K."/>
        </authorList>
    </citation>
    <scope>NUCLEOTIDE SEQUENCE [LARGE SCALE GENOMIC DNA]</scope>
    <source>
        <tissue evidence="1">Muscle</tissue>
    </source>
</reference>
<proteinExistence type="predicted"/>
<accession>A0A4Z2IKM3</accession>
<evidence type="ECO:0000313" key="1">
    <source>
        <dbReference type="EMBL" id="TNN77733.1"/>
    </source>
</evidence>
<protein>
    <submittedName>
        <fullName evidence="1">Uncharacterized protein</fullName>
    </submittedName>
</protein>
<comment type="caution">
    <text evidence="1">The sequence shown here is derived from an EMBL/GenBank/DDBJ whole genome shotgun (WGS) entry which is preliminary data.</text>
</comment>
<dbReference type="AlphaFoldDB" id="A0A4Z2IKM3"/>
<dbReference type="Proteomes" id="UP000314294">
    <property type="component" value="Unassembled WGS sequence"/>
</dbReference>